<dbReference type="Gene3D" id="3.50.50.60">
    <property type="entry name" value="FAD/NAD(P)-binding domain"/>
    <property type="match status" value="1"/>
</dbReference>
<gene>
    <name evidence="3" type="ORF">G3I53_10915</name>
</gene>
<feature type="domain" description="FAD-binding" evidence="2">
    <location>
        <begin position="12"/>
        <end position="348"/>
    </location>
</feature>
<protein>
    <submittedName>
        <fullName evidence="3">Pyridine nucleotide-disulfide oxidoreductase</fullName>
    </submittedName>
</protein>
<comment type="caution">
    <text evidence="3">The sequence shown here is derived from an EMBL/GenBank/DDBJ whole genome shotgun (WGS) entry which is preliminary data.</text>
</comment>
<evidence type="ECO:0000259" key="2">
    <source>
        <dbReference type="Pfam" id="PF01494"/>
    </source>
</evidence>
<accession>A0A6G3QT81</accession>
<dbReference type="InterPro" id="IPR002938">
    <property type="entry name" value="FAD-bd"/>
</dbReference>
<dbReference type="AlphaFoldDB" id="A0A6G3QT81"/>
<sequence length="466" mass="49964">MPDRVTPRRPTAVVIGASAAGLFAAAALTEFADVVVVERDHLPDGPEPRRGVPQARHAHLVWSGGVRAFDELLPGLTDAVVARGGRMARIMGDMVSRAPNEVWFRRFLSTHHRNAVCSRDLLDAVLRDRVLGDPRITLRQGTTALSLAGDATRVTGLRVRGGDGTEETLDAALVVDASGRGSRAATWLTGLGLPRVAERDVNAGVTYATRIYRAPERAGDTFPLVNVQANPAKAPGRGGIVLPIEDGRWLVTLGGTRGGEPTADPDAFARYALALDDPVIGELIEHAEPLTDVFTTRSTANHRRYYEKMKRWPDGFTVLGDAVAAYNPVYGHGLTVAAQGALAVRDTLRSTGLTAPGTARRLQRAASRPVAAAWDLAVGQDVFYPGATDTPPTAAERFLARFVDRAVATGARNPRAMSALLDVMSMEKPATRLFSPDMLIPMLFGPKKPHLDRAPLTEAERKAALP</sequence>
<dbReference type="PANTHER" id="PTHR43422:SF3">
    <property type="entry name" value="THIAMINE THIAZOLE SYNTHASE"/>
    <property type="match status" value="1"/>
</dbReference>
<dbReference type="Pfam" id="PF01494">
    <property type="entry name" value="FAD_binding_3"/>
    <property type="match status" value="1"/>
</dbReference>
<dbReference type="PANTHER" id="PTHR43422">
    <property type="entry name" value="THIAMINE THIAZOLE SYNTHASE"/>
    <property type="match status" value="1"/>
</dbReference>
<evidence type="ECO:0000256" key="1">
    <source>
        <dbReference type="SAM" id="SignalP"/>
    </source>
</evidence>
<dbReference type="RefSeq" id="WP_164438280.1">
    <property type="nucleotide sequence ID" value="NZ_JAAGMD010000298.1"/>
</dbReference>
<dbReference type="EMBL" id="JAAGMD010000298">
    <property type="protein sequence ID" value="NEA86542.1"/>
    <property type="molecule type" value="Genomic_DNA"/>
</dbReference>
<dbReference type="SUPFAM" id="SSF51905">
    <property type="entry name" value="FAD/NAD(P)-binding domain"/>
    <property type="match status" value="1"/>
</dbReference>
<reference evidence="3" key="1">
    <citation type="submission" date="2020-01" db="EMBL/GenBank/DDBJ databases">
        <title>Insect and environment-associated Actinomycetes.</title>
        <authorList>
            <person name="Currrie C."/>
            <person name="Chevrette M."/>
            <person name="Carlson C."/>
            <person name="Stubbendieck R."/>
            <person name="Wendt-Pienkowski E."/>
        </authorList>
    </citation>
    <scope>NUCLEOTIDE SEQUENCE</scope>
    <source>
        <strain evidence="3">SID14436</strain>
    </source>
</reference>
<evidence type="ECO:0000313" key="3">
    <source>
        <dbReference type="EMBL" id="NEA86542.1"/>
    </source>
</evidence>
<organism evidence="3">
    <name type="scientific">Streptomyces sp. SID14436</name>
    <dbReference type="NCBI Taxonomy" id="2706070"/>
    <lineage>
        <taxon>Bacteria</taxon>
        <taxon>Bacillati</taxon>
        <taxon>Actinomycetota</taxon>
        <taxon>Actinomycetes</taxon>
        <taxon>Kitasatosporales</taxon>
        <taxon>Streptomycetaceae</taxon>
        <taxon>Streptomyces</taxon>
    </lineage>
</organism>
<feature type="signal peptide" evidence="1">
    <location>
        <begin position="1"/>
        <end position="32"/>
    </location>
</feature>
<feature type="chain" id="PRO_5038884412" evidence="1">
    <location>
        <begin position="33"/>
        <end position="466"/>
    </location>
</feature>
<dbReference type="GO" id="GO:0071949">
    <property type="term" value="F:FAD binding"/>
    <property type="evidence" value="ECO:0007669"/>
    <property type="project" value="InterPro"/>
</dbReference>
<dbReference type="InterPro" id="IPR036188">
    <property type="entry name" value="FAD/NAD-bd_sf"/>
</dbReference>
<keyword evidence="1" id="KW-0732">Signal</keyword>
<name>A0A6G3QT81_9ACTN</name>
<proteinExistence type="predicted"/>